<evidence type="ECO:0000313" key="1">
    <source>
        <dbReference type="EMBL" id="KAI4319299.1"/>
    </source>
</evidence>
<protein>
    <submittedName>
        <fullName evidence="1">Uncharacterized protein</fullName>
    </submittedName>
</protein>
<dbReference type="EMBL" id="CM042889">
    <property type="protein sequence ID" value="KAI4319299.1"/>
    <property type="molecule type" value="Genomic_DNA"/>
</dbReference>
<evidence type="ECO:0000313" key="2">
    <source>
        <dbReference type="Proteomes" id="UP001057402"/>
    </source>
</evidence>
<proteinExistence type="predicted"/>
<gene>
    <name evidence="1" type="ORF">MLD38_032917</name>
</gene>
<reference evidence="2" key="1">
    <citation type="journal article" date="2023" name="Front. Plant Sci.">
        <title>Chromosomal-level genome assembly of Melastoma candidum provides insights into trichome evolution.</title>
        <authorList>
            <person name="Zhong Y."/>
            <person name="Wu W."/>
            <person name="Sun C."/>
            <person name="Zou P."/>
            <person name="Liu Y."/>
            <person name="Dai S."/>
            <person name="Zhou R."/>
        </authorList>
    </citation>
    <scope>NUCLEOTIDE SEQUENCE [LARGE SCALE GENOMIC DNA]</scope>
</reference>
<name>A0ACB9M7M6_9MYRT</name>
<comment type="caution">
    <text evidence="1">The sequence shown here is derived from an EMBL/GenBank/DDBJ whole genome shotgun (WGS) entry which is preliminary data.</text>
</comment>
<sequence>MRALIFVPFNENMKWGPSTEHHFRLLYRNGSKVYDVDHRGRTKVSAYGPLSSPKNNNAYKGKYWCAAADSARNNETALRLAVTTALRSQQKNYDGTSRRAGRVADRVACASGELPCA</sequence>
<accession>A0ACB9M7M6</accession>
<organism evidence="1 2">
    <name type="scientific">Melastoma candidum</name>
    <dbReference type="NCBI Taxonomy" id="119954"/>
    <lineage>
        <taxon>Eukaryota</taxon>
        <taxon>Viridiplantae</taxon>
        <taxon>Streptophyta</taxon>
        <taxon>Embryophyta</taxon>
        <taxon>Tracheophyta</taxon>
        <taxon>Spermatophyta</taxon>
        <taxon>Magnoliopsida</taxon>
        <taxon>eudicotyledons</taxon>
        <taxon>Gunneridae</taxon>
        <taxon>Pentapetalae</taxon>
        <taxon>rosids</taxon>
        <taxon>malvids</taxon>
        <taxon>Myrtales</taxon>
        <taxon>Melastomataceae</taxon>
        <taxon>Melastomatoideae</taxon>
        <taxon>Melastomateae</taxon>
        <taxon>Melastoma</taxon>
    </lineage>
</organism>
<dbReference type="Proteomes" id="UP001057402">
    <property type="component" value="Chromosome 10"/>
</dbReference>
<keyword evidence="2" id="KW-1185">Reference proteome</keyword>